<dbReference type="Pfam" id="PF20670">
    <property type="entry name" value="DUF6816"/>
    <property type="match status" value="1"/>
</dbReference>
<dbReference type="InterPro" id="IPR049213">
    <property type="entry name" value="DUF6816"/>
</dbReference>
<evidence type="ECO:0000313" key="3">
    <source>
        <dbReference type="EMBL" id="OEU13327.1"/>
    </source>
</evidence>
<dbReference type="OrthoDB" id="197416at2759"/>
<dbReference type="KEGG" id="fcy:FRACYDRAFT_241665"/>
<dbReference type="PROSITE" id="PS51257">
    <property type="entry name" value="PROKAR_LIPOPROTEIN"/>
    <property type="match status" value="1"/>
</dbReference>
<name>A0A1E7F597_9STRA</name>
<protein>
    <recommendedName>
        <fullName evidence="2">DUF6816 domain-containing protein</fullName>
    </recommendedName>
</protein>
<keyword evidence="4" id="KW-1185">Reference proteome</keyword>
<accession>A0A1E7F597</accession>
<dbReference type="Proteomes" id="UP000095751">
    <property type="component" value="Unassembled WGS sequence"/>
</dbReference>
<feature type="domain" description="DUF6816" evidence="2">
    <location>
        <begin position="81"/>
        <end position="231"/>
    </location>
</feature>
<evidence type="ECO:0000256" key="1">
    <source>
        <dbReference type="SAM" id="SignalP"/>
    </source>
</evidence>
<dbReference type="AlphaFoldDB" id="A0A1E7F597"/>
<gene>
    <name evidence="3" type="ORF">FRACYDRAFT_241665</name>
</gene>
<sequence>MQYKLSMVKIRLEAFIMIALTIVSSCDGLSQSNRRDFLKISSGVFVVSPICSPCFAALPPISRDVDVGGGFDLLSGRKLSEKDVSYPKSMEGLWHCDRSVTGVEGNTFQAIEAFRCLSGIKSNQPQQGQIESFETRYILSPAFGDSYVVADRGFEMASRMNTNTNTNTNPLRWNVENPDVLEFDNKVKLVVVKRSVEPPTDKGFGSDELIRVEDGITTRAIQVKRRYRRAFDDQGNRVVEGLEIIKTFRVLDGIAGTEFPTSTIKSQIRLVRPTSSDRNANVTS</sequence>
<feature type="signal peptide" evidence="1">
    <location>
        <begin position="1"/>
        <end position="28"/>
    </location>
</feature>
<dbReference type="EMBL" id="KV784361">
    <property type="protein sequence ID" value="OEU13327.1"/>
    <property type="molecule type" value="Genomic_DNA"/>
</dbReference>
<evidence type="ECO:0000313" key="4">
    <source>
        <dbReference type="Proteomes" id="UP000095751"/>
    </source>
</evidence>
<proteinExistence type="predicted"/>
<dbReference type="InParanoid" id="A0A1E7F597"/>
<keyword evidence="1" id="KW-0732">Signal</keyword>
<evidence type="ECO:0000259" key="2">
    <source>
        <dbReference type="Pfam" id="PF20670"/>
    </source>
</evidence>
<reference evidence="3 4" key="1">
    <citation type="submission" date="2016-09" db="EMBL/GenBank/DDBJ databases">
        <title>Extensive genetic diversity and differential bi-allelic expression allows diatom success in the polar Southern Ocean.</title>
        <authorList>
            <consortium name="DOE Joint Genome Institute"/>
            <person name="Mock T."/>
            <person name="Otillar R.P."/>
            <person name="Strauss J."/>
            <person name="Dupont C."/>
            <person name="Frickenhaus S."/>
            <person name="Maumus F."/>
            <person name="Mcmullan M."/>
            <person name="Sanges R."/>
            <person name="Schmutz J."/>
            <person name="Toseland A."/>
            <person name="Valas R."/>
            <person name="Veluchamy A."/>
            <person name="Ward B.J."/>
            <person name="Allen A."/>
            <person name="Barry K."/>
            <person name="Falciatore A."/>
            <person name="Ferrante M."/>
            <person name="Fortunato A.E."/>
            <person name="Gloeckner G."/>
            <person name="Gruber A."/>
            <person name="Hipkin R."/>
            <person name="Janech M."/>
            <person name="Kroth P."/>
            <person name="Leese F."/>
            <person name="Lindquist E."/>
            <person name="Lyon B.R."/>
            <person name="Martin J."/>
            <person name="Mayer C."/>
            <person name="Parker M."/>
            <person name="Quesneville H."/>
            <person name="Raymond J."/>
            <person name="Uhlig C."/>
            <person name="Valentin K.U."/>
            <person name="Worden A.Z."/>
            <person name="Armbrust E.V."/>
            <person name="Bowler C."/>
            <person name="Green B."/>
            <person name="Moulton V."/>
            <person name="Van Oosterhout C."/>
            <person name="Grigoriev I."/>
        </authorList>
    </citation>
    <scope>NUCLEOTIDE SEQUENCE [LARGE SCALE GENOMIC DNA]</scope>
    <source>
        <strain evidence="3 4">CCMP1102</strain>
    </source>
</reference>
<feature type="chain" id="PRO_5009192675" description="DUF6816 domain-containing protein" evidence="1">
    <location>
        <begin position="29"/>
        <end position="284"/>
    </location>
</feature>
<organism evidence="3 4">
    <name type="scientific">Fragilariopsis cylindrus CCMP1102</name>
    <dbReference type="NCBI Taxonomy" id="635003"/>
    <lineage>
        <taxon>Eukaryota</taxon>
        <taxon>Sar</taxon>
        <taxon>Stramenopiles</taxon>
        <taxon>Ochrophyta</taxon>
        <taxon>Bacillariophyta</taxon>
        <taxon>Bacillariophyceae</taxon>
        <taxon>Bacillariophycidae</taxon>
        <taxon>Bacillariales</taxon>
        <taxon>Bacillariaceae</taxon>
        <taxon>Fragilariopsis</taxon>
    </lineage>
</organism>